<proteinExistence type="predicted"/>
<accession>A0A5B7JIF5</accession>
<keyword evidence="2" id="KW-1185">Reference proteome</keyword>
<comment type="caution">
    <text evidence="1">The sequence shown here is derived from an EMBL/GenBank/DDBJ whole genome shotgun (WGS) entry which is preliminary data.</text>
</comment>
<reference evidence="1 2" key="1">
    <citation type="submission" date="2019-05" db="EMBL/GenBank/DDBJ databases">
        <title>Another draft genome of Portunus trituberculatus and its Hox gene families provides insights of decapod evolution.</title>
        <authorList>
            <person name="Jeong J.-H."/>
            <person name="Song I."/>
            <person name="Kim S."/>
            <person name="Choi T."/>
            <person name="Kim D."/>
            <person name="Ryu S."/>
            <person name="Kim W."/>
        </authorList>
    </citation>
    <scope>NUCLEOTIDE SEQUENCE [LARGE SCALE GENOMIC DNA]</scope>
    <source>
        <tissue evidence="1">Muscle</tissue>
    </source>
</reference>
<evidence type="ECO:0000313" key="1">
    <source>
        <dbReference type="EMBL" id="MPC97871.1"/>
    </source>
</evidence>
<dbReference type="EMBL" id="VSRR010111818">
    <property type="protein sequence ID" value="MPC97871.1"/>
    <property type="molecule type" value="Genomic_DNA"/>
</dbReference>
<name>A0A5B7JIF5_PORTR</name>
<dbReference type="AlphaFoldDB" id="A0A5B7JIF5"/>
<sequence length="67" mass="7508">MERSGGRGRRCDCAPPQEVTHMPPSHITWWTGRVWCCGCPHAGIVLTLEWPQVSLQLATQHAKLLTD</sequence>
<protein>
    <submittedName>
        <fullName evidence="1">Uncharacterized protein</fullName>
    </submittedName>
</protein>
<gene>
    <name evidence="1" type="ORF">E2C01_093209</name>
</gene>
<dbReference type="Proteomes" id="UP000324222">
    <property type="component" value="Unassembled WGS sequence"/>
</dbReference>
<organism evidence="1 2">
    <name type="scientific">Portunus trituberculatus</name>
    <name type="common">Swimming crab</name>
    <name type="synonym">Neptunus trituberculatus</name>
    <dbReference type="NCBI Taxonomy" id="210409"/>
    <lineage>
        <taxon>Eukaryota</taxon>
        <taxon>Metazoa</taxon>
        <taxon>Ecdysozoa</taxon>
        <taxon>Arthropoda</taxon>
        <taxon>Crustacea</taxon>
        <taxon>Multicrustacea</taxon>
        <taxon>Malacostraca</taxon>
        <taxon>Eumalacostraca</taxon>
        <taxon>Eucarida</taxon>
        <taxon>Decapoda</taxon>
        <taxon>Pleocyemata</taxon>
        <taxon>Brachyura</taxon>
        <taxon>Eubrachyura</taxon>
        <taxon>Portunoidea</taxon>
        <taxon>Portunidae</taxon>
        <taxon>Portuninae</taxon>
        <taxon>Portunus</taxon>
    </lineage>
</organism>
<evidence type="ECO:0000313" key="2">
    <source>
        <dbReference type="Proteomes" id="UP000324222"/>
    </source>
</evidence>